<dbReference type="PANTHER" id="PTHR43625">
    <property type="entry name" value="AFLATOXIN B1 ALDEHYDE REDUCTASE"/>
    <property type="match status" value="1"/>
</dbReference>
<proteinExistence type="predicted"/>
<evidence type="ECO:0000259" key="2">
    <source>
        <dbReference type="Pfam" id="PF00248"/>
    </source>
</evidence>
<dbReference type="Gene3D" id="3.20.20.100">
    <property type="entry name" value="NADP-dependent oxidoreductase domain"/>
    <property type="match status" value="1"/>
</dbReference>
<dbReference type="OrthoDB" id="37537at2759"/>
<dbReference type="EMBL" id="ML987192">
    <property type="protein sequence ID" value="KAF2251959.1"/>
    <property type="molecule type" value="Genomic_DNA"/>
</dbReference>
<dbReference type="InterPro" id="IPR036812">
    <property type="entry name" value="NAD(P)_OxRdtase_dom_sf"/>
</dbReference>
<dbReference type="SUPFAM" id="SSF51430">
    <property type="entry name" value="NAD(P)-linked oxidoreductase"/>
    <property type="match status" value="1"/>
</dbReference>
<organism evidence="3 4">
    <name type="scientific">Trematosphaeria pertusa</name>
    <dbReference type="NCBI Taxonomy" id="390896"/>
    <lineage>
        <taxon>Eukaryota</taxon>
        <taxon>Fungi</taxon>
        <taxon>Dikarya</taxon>
        <taxon>Ascomycota</taxon>
        <taxon>Pezizomycotina</taxon>
        <taxon>Dothideomycetes</taxon>
        <taxon>Pleosporomycetidae</taxon>
        <taxon>Pleosporales</taxon>
        <taxon>Massarineae</taxon>
        <taxon>Trematosphaeriaceae</taxon>
        <taxon>Trematosphaeria</taxon>
    </lineage>
</organism>
<dbReference type="Pfam" id="PF00248">
    <property type="entry name" value="Aldo_ket_red"/>
    <property type="match status" value="1"/>
</dbReference>
<dbReference type="AlphaFoldDB" id="A0A6A6INY4"/>
<dbReference type="Proteomes" id="UP000800094">
    <property type="component" value="Unassembled WGS sequence"/>
</dbReference>
<keyword evidence="4" id="KW-1185">Reference proteome</keyword>
<reference evidence="3" key="1">
    <citation type="journal article" date="2020" name="Stud. Mycol.">
        <title>101 Dothideomycetes genomes: a test case for predicting lifestyles and emergence of pathogens.</title>
        <authorList>
            <person name="Haridas S."/>
            <person name="Albert R."/>
            <person name="Binder M."/>
            <person name="Bloem J."/>
            <person name="Labutti K."/>
            <person name="Salamov A."/>
            <person name="Andreopoulos B."/>
            <person name="Baker S."/>
            <person name="Barry K."/>
            <person name="Bills G."/>
            <person name="Bluhm B."/>
            <person name="Cannon C."/>
            <person name="Castanera R."/>
            <person name="Culley D."/>
            <person name="Daum C."/>
            <person name="Ezra D."/>
            <person name="Gonzalez J."/>
            <person name="Henrissat B."/>
            <person name="Kuo A."/>
            <person name="Liang C."/>
            <person name="Lipzen A."/>
            <person name="Lutzoni F."/>
            <person name="Magnuson J."/>
            <person name="Mondo S."/>
            <person name="Nolan M."/>
            <person name="Ohm R."/>
            <person name="Pangilinan J."/>
            <person name="Park H.-J."/>
            <person name="Ramirez L."/>
            <person name="Alfaro M."/>
            <person name="Sun H."/>
            <person name="Tritt A."/>
            <person name="Yoshinaga Y."/>
            <person name="Zwiers L.-H."/>
            <person name="Turgeon B."/>
            <person name="Goodwin S."/>
            <person name="Spatafora J."/>
            <person name="Crous P."/>
            <person name="Grigoriev I."/>
        </authorList>
    </citation>
    <scope>NUCLEOTIDE SEQUENCE</scope>
    <source>
        <strain evidence="3">CBS 122368</strain>
    </source>
</reference>
<accession>A0A6A6INY4</accession>
<keyword evidence="1" id="KW-0560">Oxidoreductase</keyword>
<dbReference type="GO" id="GO:0005737">
    <property type="term" value="C:cytoplasm"/>
    <property type="evidence" value="ECO:0007669"/>
    <property type="project" value="TreeGrafter"/>
</dbReference>
<evidence type="ECO:0000313" key="3">
    <source>
        <dbReference type="EMBL" id="KAF2251959.1"/>
    </source>
</evidence>
<dbReference type="GO" id="GO:0016491">
    <property type="term" value="F:oxidoreductase activity"/>
    <property type="evidence" value="ECO:0007669"/>
    <property type="project" value="UniProtKB-KW"/>
</dbReference>
<gene>
    <name evidence="3" type="ORF">BU26DRAFT_538817</name>
</gene>
<dbReference type="RefSeq" id="XP_033686963.1">
    <property type="nucleotide sequence ID" value="XM_033831474.1"/>
</dbReference>
<dbReference type="InterPro" id="IPR020471">
    <property type="entry name" value="AKR"/>
</dbReference>
<dbReference type="InterPro" id="IPR050791">
    <property type="entry name" value="Aldo-Keto_reductase"/>
</dbReference>
<dbReference type="PRINTS" id="PR00069">
    <property type="entry name" value="ALDKETRDTASE"/>
</dbReference>
<evidence type="ECO:0000256" key="1">
    <source>
        <dbReference type="ARBA" id="ARBA00023002"/>
    </source>
</evidence>
<dbReference type="GeneID" id="54584804"/>
<dbReference type="PANTHER" id="PTHR43625:SF40">
    <property type="entry name" value="ALDO-KETO REDUCTASE YAKC [NADP(+)]"/>
    <property type="match status" value="1"/>
</dbReference>
<name>A0A6A6INY4_9PLEO</name>
<dbReference type="InterPro" id="IPR023210">
    <property type="entry name" value="NADP_OxRdtase_dom"/>
</dbReference>
<evidence type="ECO:0000313" key="4">
    <source>
        <dbReference type="Proteomes" id="UP000800094"/>
    </source>
</evidence>
<feature type="domain" description="NADP-dependent oxidoreductase" evidence="2">
    <location>
        <begin position="19"/>
        <end position="311"/>
    </location>
</feature>
<protein>
    <submittedName>
        <fullName evidence="3">Aldo/keto reductase</fullName>
    </submittedName>
</protein>
<sequence>MHSLPTRQLGKSGPRVSALGYGAMGLSASYGKVEENEARFAVLDRALELGSTFWDTSDVYADSEDLLRLWFERTGKRDHIFLATKFAVTKDADGRPTIRSDPEYVRQACEKSLKRLGVQKIDLYYCHRVDKKTPIEKTVAAMAELKKEGKIGAIGLSEVSASTIRRAEKVHHVDAVQVEYSPFALDIESPQIDILQTCRELGIAIVAYSPLGRGFLTGQIKSPDDFEEGDFRKYAPRYNKENFPKNLKLVEKLQEFARKKGCTPGQLSLAWLLAQGDDIIPIPGTKKSKYLEENIGALAVKLTAEEVEQIRTEIEKVEVAGDRYPPSFQSYSFGDTPELAP</sequence>